<name>A0A1E1X9I1_9ACAR</name>
<organism evidence="14">
    <name type="scientific">Amblyomma aureolatum</name>
    <dbReference type="NCBI Taxonomy" id="187763"/>
    <lineage>
        <taxon>Eukaryota</taxon>
        <taxon>Metazoa</taxon>
        <taxon>Ecdysozoa</taxon>
        <taxon>Arthropoda</taxon>
        <taxon>Chelicerata</taxon>
        <taxon>Arachnida</taxon>
        <taxon>Acari</taxon>
        <taxon>Parasitiformes</taxon>
        <taxon>Ixodida</taxon>
        <taxon>Ixodoidea</taxon>
        <taxon>Ixodidae</taxon>
        <taxon>Amblyomminae</taxon>
        <taxon>Amblyomma</taxon>
    </lineage>
</organism>
<keyword evidence="9" id="KW-0119">Carbohydrate metabolism</keyword>
<accession>A0A1E1X9I1</accession>
<evidence type="ECO:0000256" key="1">
    <source>
        <dbReference type="ARBA" id="ARBA00004496"/>
    </source>
</evidence>
<dbReference type="PIRSF" id="PIRSF001365">
    <property type="entry name" value="DHDPS"/>
    <property type="match status" value="1"/>
</dbReference>
<dbReference type="PANTHER" id="PTHR12128:SF21">
    <property type="entry name" value="N-ACETYLNEURAMINATE LYASE"/>
    <property type="match status" value="1"/>
</dbReference>
<protein>
    <recommendedName>
        <fullName evidence="5">N-acetylneuraminate lyase</fullName>
        <ecNumber evidence="5">4.1.3.3</ecNumber>
    </recommendedName>
</protein>
<evidence type="ECO:0000256" key="11">
    <source>
        <dbReference type="PIRNR" id="PIRNR001365"/>
    </source>
</evidence>
<evidence type="ECO:0000256" key="12">
    <source>
        <dbReference type="PIRSR" id="PIRSR001365-1"/>
    </source>
</evidence>
<comment type="subunit">
    <text evidence="4">Homotetramer.</text>
</comment>
<evidence type="ECO:0000256" key="3">
    <source>
        <dbReference type="ARBA" id="ARBA00006324"/>
    </source>
</evidence>
<comment type="catalytic activity">
    <reaction evidence="10">
        <text>aceneuramate = aldehydo-N-acetyl-D-mannosamine + pyruvate</text>
        <dbReference type="Rhea" id="RHEA:23296"/>
        <dbReference type="ChEBI" id="CHEBI:15361"/>
        <dbReference type="ChEBI" id="CHEBI:17122"/>
        <dbReference type="ChEBI" id="CHEBI:173083"/>
        <dbReference type="EC" id="4.1.3.3"/>
    </reaction>
</comment>
<feature type="binding site" evidence="13">
    <location>
        <position position="54"/>
    </location>
    <ligand>
        <name>pyruvate</name>
        <dbReference type="ChEBI" id="CHEBI:15361"/>
    </ligand>
</feature>
<dbReference type="EC" id="4.1.3.3" evidence="5"/>
<evidence type="ECO:0000256" key="10">
    <source>
        <dbReference type="ARBA" id="ARBA00044906"/>
    </source>
</evidence>
<dbReference type="GO" id="GO:0005737">
    <property type="term" value="C:cytoplasm"/>
    <property type="evidence" value="ECO:0007669"/>
    <property type="project" value="UniProtKB-SubCell"/>
</dbReference>
<keyword evidence="8" id="KW-0704">Schiff base</keyword>
<sequence length="308" mass="33614">MEAKIAKIHKYSGLCAAPLTLFDVSGHVDTSRIEDYVKLLRQQSVTGAFVNGTTGEGLSLTVAERKGLAEAWVRASRGRLDLLIVHITAASVVDTRELAAHAEGLNVDAISVLPPFYYRCPSSEHLIRYIEEVSKAAPNTPIIYYHIPSFTCVDVRMSELLPEAKRRVPALCGAKYSCTDMSDLAGFLRADKAETKIFFGYEELLLAALAMGVTAAIGGTFTYQGHLAKKIVDLYEKGDVAGARIQQGKLKHGFDTLCKHGHFVASLKAAASKVSGLNFGDPRVPIFPLSHDKAEQLVEEIRELRIVI</sequence>
<evidence type="ECO:0000256" key="8">
    <source>
        <dbReference type="ARBA" id="ARBA00023270"/>
    </source>
</evidence>
<proteinExistence type="evidence at transcript level"/>
<feature type="binding site" evidence="13">
    <location>
        <position position="217"/>
    </location>
    <ligand>
        <name>pyruvate</name>
        <dbReference type="ChEBI" id="CHEBI:15361"/>
    </ligand>
</feature>
<dbReference type="SUPFAM" id="SSF51569">
    <property type="entry name" value="Aldolase"/>
    <property type="match status" value="1"/>
</dbReference>
<dbReference type="InterPro" id="IPR002220">
    <property type="entry name" value="DapA-like"/>
</dbReference>
<comment type="subcellular location">
    <subcellularLocation>
        <location evidence="1">Cytoplasm</location>
    </subcellularLocation>
</comment>
<dbReference type="GO" id="GO:0008747">
    <property type="term" value="F:N-acetylneuraminate lyase activity"/>
    <property type="evidence" value="ECO:0007669"/>
    <property type="project" value="UniProtKB-EC"/>
</dbReference>
<dbReference type="EMBL" id="GFAC01003271">
    <property type="protein sequence ID" value="JAT95917.1"/>
    <property type="molecule type" value="mRNA"/>
</dbReference>
<evidence type="ECO:0000256" key="7">
    <source>
        <dbReference type="ARBA" id="ARBA00023239"/>
    </source>
</evidence>
<comment type="pathway">
    <text evidence="2">Amino-sugar metabolism; N-acetylneuraminate degradation.</text>
</comment>
<dbReference type="AlphaFoldDB" id="A0A1E1X9I1"/>
<feature type="active site" description="Schiff-base intermediate with substrate" evidence="12">
    <location>
        <position position="175"/>
    </location>
</feature>
<evidence type="ECO:0000256" key="9">
    <source>
        <dbReference type="ARBA" id="ARBA00023277"/>
    </source>
</evidence>
<evidence type="ECO:0000256" key="5">
    <source>
        <dbReference type="ARBA" id="ARBA00012911"/>
    </source>
</evidence>
<keyword evidence="6" id="KW-0963">Cytoplasm</keyword>
<evidence type="ECO:0000313" key="14">
    <source>
        <dbReference type="EMBL" id="JAT95917.1"/>
    </source>
</evidence>
<dbReference type="SMART" id="SM01130">
    <property type="entry name" value="DHDPS"/>
    <property type="match status" value="1"/>
</dbReference>
<evidence type="ECO:0000256" key="4">
    <source>
        <dbReference type="ARBA" id="ARBA00011881"/>
    </source>
</evidence>
<evidence type="ECO:0000256" key="6">
    <source>
        <dbReference type="ARBA" id="ARBA00022490"/>
    </source>
</evidence>
<dbReference type="Pfam" id="PF00701">
    <property type="entry name" value="DHDPS"/>
    <property type="match status" value="1"/>
</dbReference>
<feature type="active site" description="Proton donor/acceptor" evidence="12">
    <location>
        <position position="145"/>
    </location>
</feature>
<reference evidence="14" key="1">
    <citation type="journal article" date="2017" name="Front. Cell. Infect. Microbiol.">
        <title>The Distinct Transcriptional Response of the Midgut of Amblyomma sculptum and Amblyomma aureolatum Ticks to Rickettsia rickettsii Correlates to Their Differences in Susceptibility to Infection.</title>
        <authorList>
            <person name="Martins L.A."/>
            <person name="Galletti M.F.B.M."/>
            <person name="Ribeiro J.M."/>
            <person name="Fujita A."/>
            <person name="Costa F.B."/>
            <person name="Labruna M.B."/>
            <person name="Daffre S."/>
            <person name="Fogaca A.C."/>
        </authorList>
    </citation>
    <scope>NUCLEOTIDE SEQUENCE</scope>
</reference>
<comment type="similarity">
    <text evidence="3">Belongs to the DapA family. NanA subfamily.</text>
</comment>
<dbReference type="PANTHER" id="PTHR12128">
    <property type="entry name" value="DIHYDRODIPICOLINATE SYNTHASE"/>
    <property type="match status" value="1"/>
</dbReference>
<dbReference type="Gene3D" id="3.20.20.70">
    <property type="entry name" value="Aldolase class I"/>
    <property type="match status" value="1"/>
</dbReference>
<evidence type="ECO:0000256" key="13">
    <source>
        <dbReference type="PIRSR" id="PIRSR001365-2"/>
    </source>
</evidence>
<keyword evidence="7 11" id="KW-0456">Lyase</keyword>
<dbReference type="InterPro" id="IPR013785">
    <property type="entry name" value="Aldolase_TIM"/>
</dbReference>
<evidence type="ECO:0000256" key="2">
    <source>
        <dbReference type="ARBA" id="ARBA00004878"/>
    </source>
</evidence>
<dbReference type="PRINTS" id="PR00146">
    <property type="entry name" value="DHPICSNTHASE"/>
</dbReference>